<dbReference type="AlphaFoldDB" id="A0A4Y2P9J2"/>
<evidence type="ECO:0000313" key="2">
    <source>
        <dbReference type="Proteomes" id="UP000499080"/>
    </source>
</evidence>
<name>A0A4Y2P9J2_ARAVE</name>
<comment type="caution">
    <text evidence="1">The sequence shown here is derived from an EMBL/GenBank/DDBJ whole genome shotgun (WGS) entry which is preliminary data.</text>
</comment>
<dbReference type="Proteomes" id="UP000499080">
    <property type="component" value="Unassembled WGS sequence"/>
</dbReference>
<reference evidence="1 2" key="1">
    <citation type="journal article" date="2019" name="Sci. Rep.">
        <title>Orb-weaving spider Araneus ventricosus genome elucidates the spidroin gene catalogue.</title>
        <authorList>
            <person name="Kono N."/>
            <person name="Nakamura H."/>
            <person name="Ohtoshi R."/>
            <person name="Moran D.A.P."/>
            <person name="Shinohara A."/>
            <person name="Yoshida Y."/>
            <person name="Fujiwara M."/>
            <person name="Mori M."/>
            <person name="Tomita M."/>
            <person name="Arakawa K."/>
        </authorList>
    </citation>
    <scope>NUCLEOTIDE SEQUENCE [LARGE SCALE GENOMIC DNA]</scope>
</reference>
<organism evidence="1 2">
    <name type="scientific">Araneus ventricosus</name>
    <name type="common">Orbweaver spider</name>
    <name type="synonym">Epeira ventricosa</name>
    <dbReference type="NCBI Taxonomy" id="182803"/>
    <lineage>
        <taxon>Eukaryota</taxon>
        <taxon>Metazoa</taxon>
        <taxon>Ecdysozoa</taxon>
        <taxon>Arthropoda</taxon>
        <taxon>Chelicerata</taxon>
        <taxon>Arachnida</taxon>
        <taxon>Araneae</taxon>
        <taxon>Araneomorphae</taxon>
        <taxon>Entelegynae</taxon>
        <taxon>Araneoidea</taxon>
        <taxon>Araneidae</taxon>
        <taxon>Araneus</taxon>
    </lineage>
</organism>
<sequence>MKWHSLFLSVITKITQTLVPLVYQAVNTLFSEVVWMRLEPVSNNVHDFAVATFQCLFQRTKDVKVTWGKIGAVWLVFEHCLPKLHQLFQCASGYRWPRIVMEQNHSREQQDRPLGLP</sequence>
<dbReference type="EMBL" id="BGPR01010616">
    <property type="protein sequence ID" value="GBN47100.1"/>
    <property type="molecule type" value="Genomic_DNA"/>
</dbReference>
<protein>
    <submittedName>
        <fullName evidence="1">Uncharacterized protein</fullName>
    </submittedName>
</protein>
<gene>
    <name evidence="1" type="ORF">AVEN_156550_1</name>
</gene>
<accession>A0A4Y2P9J2</accession>
<proteinExistence type="predicted"/>
<keyword evidence="2" id="KW-1185">Reference proteome</keyword>
<evidence type="ECO:0000313" key="1">
    <source>
        <dbReference type="EMBL" id="GBN47100.1"/>
    </source>
</evidence>